<dbReference type="InterPro" id="IPR006047">
    <property type="entry name" value="GH13_cat_dom"/>
</dbReference>
<keyword evidence="9 10" id="KW-0119">Carbohydrate metabolism</keyword>
<dbReference type="EMBL" id="SRIB01000002">
    <property type="protein sequence ID" value="TFZ41418.1"/>
    <property type="molecule type" value="Genomic_DNA"/>
</dbReference>
<dbReference type="GO" id="GO:0003844">
    <property type="term" value="F:1,4-alpha-glucan branching enzyme activity"/>
    <property type="evidence" value="ECO:0007669"/>
    <property type="project" value="UniProtKB-UniRule"/>
</dbReference>
<comment type="caution">
    <text evidence="13">The sequence shown here is derived from an EMBL/GenBank/DDBJ whole genome shotgun (WGS) entry which is preliminary data.</text>
</comment>
<evidence type="ECO:0000313" key="13">
    <source>
        <dbReference type="EMBL" id="TFZ41418.1"/>
    </source>
</evidence>
<dbReference type="Gene3D" id="2.60.40.10">
    <property type="entry name" value="Immunoglobulins"/>
    <property type="match status" value="1"/>
</dbReference>
<protein>
    <recommendedName>
        <fullName evidence="10">1,4-alpha-glucan branching enzyme GlgB</fullName>
        <ecNumber evidence="10">2.4.1.18</ecNumber>
    </recommendedName>
    <alternativeName>
        <fullName evidence="10">1,4-alpha-D-glucan:1,4-alpha-D-glucan 6-glucosyl-transferase</fullName>
    </alternativeName>
    <alternativeName>
        <fullName evidence="10">Alpha-(1-&gt;4)-glucan branching enzyme</fullName>
    </alternativeName>
    <alternativeName>
        <fullName evidence="10">Glycogen branching enzyme</fullName>
        <shortName evidence="10">BE</shortName>
    </alternativeName>
</protein>
<dbReference type="InterPro" id="IPR017853">
    <property type="entry name" value="GH"/>
</dbReference>
<evidence type="ECO:0000256" key="6">
    <source>
        <dbReference type="ARBA" id="ARBA00022676"/>
    </source>
</evidence>
<dbReference type="RefSeq" id="WP_135270406.1">
    <property type="nucleotide sequence ID" value="NZ_SRIB01000002.1"/>
</dbReference>
<dbReference type="SUPFAM" id="SSF51445">
    <property type="entry name" value="(Trans)glycosidases"/>
    <property type="match status" value="1"/>
</dbReference>
<dbReference type="FunFam" id="2.60.40.1180:FF:000002">
    <property type="entry name" value="1,4-alpha-glucan branching enzyme GlgB"/>
    <property type="match status" value="1"/>
</dbReference>
<dbReference type="InterPro" id="IPR013780">
    <property type="entry name" value="Glyco_hydro_b"/>
</dbReference>
<dbReference type="GO" id="GO:0005829">
    <property type="term" value="C:cytosol"/>
    <property type="evidence" value="ECO:0007669"/>
    <property type="project" value="TreeGrafter"/>
</dbReference>
<dbReference type="Proteomes" id="UP000298381">
    <property type="component" value="Unassembled WGS sequence"/>
</dbReference>
<dbReference type="HAMAP" id="MF_00685">
    <property type="entry name" value="GlgB"/>
    <property type="match status" value="1"/>
</dbReference>
<keyword evidence="14" id="KW-1185">Reference proteome</keyword>
<dbReference type="EC" id="2.4.1.18" evidence="10"/>
<comment type="catalytic activity">
    <reaction evidence="1 10">
        <text>Transfers a segment of a (1-&gt;4)-alpha-D-glucan chain to a primary hydroxy group in a similar glucan chain.</text>
        <dbReference type="EC" id="2.4.1.18"/>
    </reaction>
</comment>
<evidence type="ECO:0000256" key="10">
    <source>
        <dbReference type="HAMAP-Rule" id="MF_00685"/>
    </source>
</evidence>
<dbReference type="NCBIfam" id="TIGR01515">
    <property type="entry name" value="branching_enzym"/>
    <property type="match status" value="1"/>
</dbReference>
<comment type="similarity">
    <text evidence="4 10">Belongs to the glycosyl hydrolase 13 family. GlgB subfamily.</text>
</comment>
<accession>A0A4Z0D938</accession>
<evidence type="ECO:0000256" key="4">
    <source>
        <dbReference type="ARBA" id="ARBA00009000"/>
    </source>
</evidence>
<dbReference type="Pfam" id="PF00128">
    <property type="entry name" value="Alpha-amylase"/>
    <property type="match status" value="1"/>
</dbReference>
<dbReference type="UniPathway" id="UPA00164"/>
<evidence type="ECO:0000256" key="2">
    <source>
        <dbReference type="ARBA" id="ARBA00002953"/>
    </source>
</evidence>
<dbReference type="NCBIfam" id="NF008967">
    <property type="entry name" value="PRK12313.1"/>
    <property type="match status" value="1"/>
</dbReference>
<dbReference type="InterPro" id="IPR006407">
    <property type="entry name" value="GlgB"/>
</dbReference>
<dbReference type="GO" id="GO:0005978">
    <property type="term" value="P:glycogen biosynthetic process"/>
    <property type="evidence" value="ECO:0007669"/>
    <property type="project" value="UniProtKB-UniRule"/>
</dbReference>
<dbReference type="InterPro" id="IPR014756">
    <property type="entry name" value="Ig_E-set"/>
</dbReference>
<evidence type="ECO:0000259" key="12">
    <source>
        <dbReference type="SMART" id="SM00642"/>
    </source>
</evidence>
<dbReference type="Gene3D" id="2.60.40.1180">
    <property type="entry name" value="Golgi alpha-mannosidase II"/>
    <property type="match status" value="1"/>
</dbReference>
<comment type="subunit">
    <text evidence="10">Monomer.</text>
</comment>
<evidence type="ECO:0000256" key="9">
    <source>
        <dbReference type="ARBA" id="ARBA00023277"/>
    </source>
</evidence>
<keyword evidence="6 10" id="KW-0328">Glycosyltransferase</keyword>
<dbReference type="InterPro" id="IPR037439">
    <property type="entry name" value="Branching_enzy"/>
</dbReference>
<dbReference type="InterPro" id="IPR013783">
    <property type="entry name" value="Ig-like_fold"/>
</dbReference>
<evidence type="ECO:0000256" key="5">
    <source>
        <dbReference type="ARBA" id="ARBA00022600"/>
    </source>
</evidence>
<dbReference type="PANTHER" id="PTHR43651:SF3">
    <property type="entry name" value="1,4-ALPHA-GLUCAN-BRANCHING ENZYME"/>
    <property type="match status" value="1"/>
</dbReference>
<dbReference type="GO" id="GO:0004553">
    <property type="term" value="F:hydrolase activity, hydrolyzing O-glycosyl compounds"/>
    <property type="evidence" value="ECO:0007669"/>
    <property type="project" value="InterPro"/>
</dbReference>
<keyword evidence="5 10" id="KW-0321">Glycogen metabolism</keyword>
<dbReference type="Pfam" id="PF02922">
    <property type="entry name" value="CBM_48"/>
    <property type="match status" value="1"/>
</dbReference>
<evidence type="ECO:0000256" key="1">
    <source>
        <dbReference type="ARBA" id="ARBA00000826"/>
    </source>
</evidence>
<feature type="domain" description="Glycosyl hydrolase family 13 catalytic" evidence="12">
    <location>
        <begin position="156"/>
        <end position="513"/>
    </location>
</feature>
<feature type="active site" description="Nucleophile" evidence="10 11">
    <location>
        <position position="313"/>
    </location>
</feature>
<name>A0A4Z0D938_9FIRM</name>
<evidence type="ECO:0000256" key="7">
    <source>
        <dbReference type="ARBA" id="ARBA00022679"/>
    </source>
</evidence>
<dbReference type="GO" id="GO:0043169">
    <property type="term" value="F:cation binding"/>
    <property type="evidence" value="ECO:0007669"/>
    <property type="project" value="InterPro"/>
</dbReference>
<comment type="pathway">
    <text evidence="3 10">Glycan biosynthesis; glycogen biosynthesis.</text>
</comment>
<sequence>MRDLKYHYPKEGELDAYLFHEGTFYKAYEFMGAHPYNKRYFHGYRFVVWAPRAREIYLTGDFNDWDETSLPMQRISNSGLWHIAVEGVEEYDKYKYRIITEQGEVRYKADPFAFHSDTRPFTDSKVFDIKGYKWNDRQWLKNRGKNLYNRPISIYEVHLLSWKQKEGGVVYSYRELAKELVNYVKKMGYTHIELLPITEHPLDASWGYQTTGYFAPTSRFGTPKDFMYFVDECHKNDIGVILDWVPAHFCKDDFGLARFDGTYLYESLDRAKAENEQWGTLNFDYTKPEVHSFLISNAIYWHDYYHIDGIRIDAVAYMLYLDFGGKDLKNIYGGRENLEAIEFIKKLNSSVFKYYPDTMMIAEESTAWPKVTYPVDEGGLGFNFKWNMGWMNDILKYMELDPLFRKDHHNALTFSMMYAFSENYILPLSHDEVVHGKKSLIDRMPGYYEDKFANLRLLYQYMYAHPGKKLLFMGGEFGQFIEWRFYESLEWHLLGYEKHQKLQKFVQDLNKLYKEESCLYDIDDSYEGFTWIEHENYLESIISFERINKKGERLIAIFNFTPVPRENYPIGVLEEGVYQTLFTSDHQRYGGNTKRVKSYRTKNEPFHGRDQSIRVDLPPLGGIYLKLREKTEE</sequence>
<dbReference type="SUPFAM" id="SSF81296">
    <property type="entry name" value="E set domains"/>
    <property type="match status" value="1"/>
</dbReference>
<dbReference type="InterPro" id="IPR004193">
    <property type="entry name" value="Glyco_hydro_13_N"/>
</dbReference>
<dbReference type="InterPro" id="IPR044143">
    <property type="entry name" value="GlgB_N_E_set_prok"/>
</dbReference>
<feature type="active site" description="Proton donor" evidence="10 11">
    <location>
        <position position="363"/>
    </location>
</feature>
<gene>
    <name evidence="10 13" type="primary">glgB</name>
    <name evidence="13" type="ORF">E4100_02245</name>
</gene>
<dbReference type="SMART" id="SM00642">
    <property type="entry name" value="Aamy"/>
    <property type="match status" value="1"/>
</dbReference>
<reference evidence="13 14" key="1">
    <citation type="submission" date="2019-03" db="EMBL/GenBank/DDBJ databases">
        <title>Draft genome sequence data and analysis of a Fermenting Bacterium, Soehngenia longevitae strain 1933PT, isolated from petroleum reservoir in Azerbaijan.</title>
        <authorList>
            <person name="Grouzdev D.S."/>
            <person name="Bidzhieva S.K."/>
            <person name="Sokolova D.S."/>
            <person name="Tourova T.P."/>
            <person name="Poltaraus A.B."/>
            <person name="Nazina T.N."/>
        </authorList>
    </citation>
    <scope>NUCLEOTIDE SEQUENCE [LARGE SCALE GENOMIC DNA]</scope>
    <source>
        <strain evidence="13 14">1933P</strain>
    </source>
</reference>
<evidence type="ECO:0000256" key="3">
    <source>
        <dbReference type="ARBA" id="ARBA00004964"/>
    </source>
</evidence>
<dbReference type="SUPFAM" id="SSF51011">
    <property type="entry name" value="Glycosyl hydrolase domain"/>
    <property type="match status" value="1"/>
</dbReference>
<keyword evidence="7 10" id="KW-0808">Transferase</keyword>
<dbReference type="OrthoDB" id="9800174at2"/>
<dbReference type="Gene3D" id="3.20.20.80">
    <property type="entry name" value="Glycosidases"/>
    <property type="match status" value="1"/>
</dbReference>
<comment type="function">
    <text evidence="2 10">Catalyzes the formation of the alpha-1,6-glucosidic linkages in glycogen by scission of a 1,4-alpha-linked oligosaccharide from growing alpha-1,4-glucan chains and the subsequent attachment of the oligosaccharide to the alpha-1,6 position.</text>
</comment>
<dbReference type="CDD" id="cd02855">
    <property type="entry name" value="E_set_GBE_prok_N"/>
    <property type="match status" value="1"/>
</dbReference>
<dbReference type="PANTHER" id="PTHR43651">
    <property type="entry name" value="1,4-ALPHA-GLUCAN-BRANCHING ENZYME"/>
    <property type="match status" value="1"/>
</dbReference>
<dbReference type="PIRSF" id="PIRSF000463">
    <property type="entry name" value="GlgB"/>
    <property type="match status" value="1"/>
</dbReference>
<keyword evidence="8 10" id="KW-0320">Glycogen biosynthesis</keyword>
<dbReference type="Pfam" id="PF02806">
    <property type="entry name" value="Alpha-amylase_C"/>
    <property type="match status" value="1"/>
</dbReference>
<dbReference type="AlphaFoldDB" id="A0A4Z0D938"/>
<dbReference type="InterPro" id="IPR006048">
    <property type="entry name" value="A-amylase/branching_C"/>
</dbReference>
<dbReference type="CDD" id="cd11322">
    <property type="entry name" value="AmyAc_Glg_BE"/>
    <property type="match status" value="1"/>
</dbReference>
<dbReference type="FunFam" id="3.20.20.80:FF:000003">
    <property type="entry name" value="1,4-alpha-glucan branching enzyme GlgB"/>
    <property type="match status" value="1"/>
</dbReference>
<dbReference type="NCBIfam" id="NF003811">
    <property type="entry name" value="PRK05402.1"/>
    <property type="match status" value="1"/>
</dbReference>
<evidence type="ECO:0000313" key="14">
    <source>
        <dbReference type="Proteomes" id="UP000298381"/>
    </source>
</evidence>
<evidence type="ECO:0000256" key="8">
    <source>
        <dbReference type="ARBA" id="ARBA00023056"/>
    </source>
</evidence>
<organism evidence="13 14">
    <name type="scientific">Soehngenia longivitae</name>
    <dbReference type="NCBI Taxonomy" id="2562294"/>
    <lineage>
        <taxon>Bacteria</taxon>
        <taxon>Bacillati</taxon>
        <taxon>Bacillota</taxon>
        <taxon>Tissierellia</taxon>
        <taxon>Tissierellales</taxon>
        <taxon>Tissierellaceae</taxon>
        <taxon>Soehngenia</taxon>
    </lineage>
</organism>
<proteinExistence type="inferred from homology"/>
<evidence type="ECO:0000256" key="11">
    <source>
        <dbReference type="PIRSR" id="PIRSR000463-1"/>
    </source>
</evidence>